<dbReference type="PANTHER" id="PTHR42911">
    <property type="entry name" value="MODULATOR OF FTSH PROTEASE HFLC"/>
    <property type="match status" value="1"/>
</dbReference>
<evidence type="ECO:0000256" key="6">
    <source>
        <dbReference type="SAM" id="Phobius"/>
    </source>
</evidence>
<dbReference type="SMART" id="SM00244">
    <property type="entry name" value="PHB"/>
    <property type="match status" value="1"/>
</dbReference>
<proteinExistence type="inferred from homology"/>
<dbReference type="InterPro" id="IPR036013">
    <property type="entry name" value="Band_7/SPFH_dom_sf"/>
</dbReference>
<evidence type="ECO:0000256" key="1">
    <source>
        <dbReference type="ARBA" id="ARBA00004370"/>
    </source>
</evidence>
<dbReference type="SUPFAM" id="SSF117892">
    <property type="entry name" value="Band 7/SPFH domain"/>
    <property type="match status" value="1"/>
</dbReference>
<dbReference type="Gene3D" id="3.30.479.30">
    <property type="entry name" value="Band 7 domain"/>
    <property type="match status" value="1"/>
</dbReference>
<keyword evidence="3 6" id="KW-0812">Transmembrane</keyword>
<organism evidence="8">
    <name type="scientific">marine metagenome</name>
    <dbReference type="NCBI Taxonomy" id="408172"/>
    <lineage>
        <taxon>unclassified sequences</taxon>
        <taxon>metagenomes</taxon>
        <taxon>ecological metagenomes</taxon>
    </lineage>
</organism>
<feature type="transmembrane region" description="Helical" evidence="6">
    <location>
        <begin position="6"/>
        <end position="23"/>
    </location>
</feature>
<accession>A0A382TRS2</accession>
<feature type="domain" description="Band 7" evidence="7">
    <location>
        <begin position="18"/>
        <end position="181"/>
    </location>
</feature>
<evidence type="ECO:0000256" key="4">
    <source>
        <dbReference type="ARBA" id="ARBA00022989"/>
    </source>
</evidence>
<sequence>VRNIFVFVIVFIVLIISNSLFTVDEREHALKFRFGEIIQTDYEPGLHFKVPFVNNVQKYSKQILTINNPQELFLTKEKKNLYVDFFIKWKINNTQDYYRSTGGDELVASQRLLETVKDGIRSEFAKRTVVEVVSKERREIMSEMLNDAAMNARNLGINLIDVRVKRIELSDEVSESVYNRMRQERARIASELRAEGSESATKIRAGADRERTVILANAYRDSQKLRGDGDAKSANIYATAYNEDQEFYSFYRSIQAYKNSIGTGNDILVLDGEGDFFKYLNNQKPE</sequence>
<gene>
    <name evidence="8" type="ORF">METZ01_LOCUS377111</name>
</gene>
<protein>
    <recommendedName>
        <fullName evidence="7">Band 7 domain-containing protein</fullName>
    </recommendedName>
</protein>
<keyword evidence="5 6" id="KW-0472">Membrane</keyword>
<dbReference type="CDD" id="cd03405">
    <property type="entry name" value="SPFH_HflC"/>
    <property type="match status" value="1"/>
</dbReference>
<feature type="non-terminal residue" evidence="8">
    <location>
        <position position="286"/>
    </location>
</feature>
<reference evidence="8" key="1">
    <citation type="submission" date="2018-05" db="EMBL/GenBank/DDBJ databases">
        <authorList>
            <person name="Lanie J.A."/>
            <person name="Ng W.-L."/>
            <person name="Kazmierczak K.M."/>
            <person name="Andrzejewski T.M."/>
            <person name="Davidsen T.M."/>
            <person name="Wayne K.J."/>
            <person name="Tettelin H."/>
            <person name="Glass J.I."/>
            <person name="Rusch D."/>
            <person name="Podicherti R."/>
            <person name="Tsui H.-C.T."/>
            <person name="Winkler M.E."/>
        </authorList>
    </citation>
    <scope>NUCLEOTIDE SEQUENCE</scope>
</reference>
<dbReference type="EMBL" id="UINC01138364">
    <property type="protein sequence ID" value="SVD24257.1"/>
    <property type="molecule type" value="Genomic_DNA"/>
</dbReference>
<feature type="non-terminal residue" evidence="8">
    <location>
        <position position="1"/>
    </location>
</feature>
<evidence type="ECO:0000256" key="3">
    <source>
        <dbReference type="ARBA" id="ARBA00022692"/>
    </source>
</evidence>
<dbReference type="InterPro" id="IPR001107">
    <property type="entry name" value="Band_7"/>
</dbReference>
<dbReference type="AlphaFoldDB" id="A0A382TRS2"/>
<dbReference type="NCBIfam" id="TIGR01932">
    <property type="entry name" value="hflC"/>
    <property type="match status" value="1"/>
</dbReference>
<comment type="subcellular location">
    <subcellularLocation>
        <location evidence="1">Membrane</location>
    </subcellularLocation>
</comment>
<dbReference type="PIRSF" id="PIRSF005651">
    <property type="entry name" value="HflC"/>
    <property type="match status" value="1"/>
</dbReference>
<dbReference type="GO" id="GO:0016020">
    <property type="term" value="C:membrane"/>
    <property type="evidence" value="ECO:0007669"/>
    <property type="project" value="UniProtKB-SubCell"/>
</dbReference>
<dbReference type="Pfam" id="PF01145">
    <property type="entry name" value="Band_7"/>
    <property type="match status" value="1"/>
</dbReference>
<evidence type="ECO:0000313" key="8">
    <source>
        <dbReference type="EMBL" id="SVD24257.1"/>
    </source>
</evidence>
<evidence type="ECO:0000259" key="7">
    <source>
        <dbReference type="SMART" id="SM00244"/>
    </source>
</evidence>
<keyword evidence="4 6" id="KW-1133">Transmembrane helix</keyword>
<comment type="similarity">
    <text evidence="2">Belongs to the band 7/mec-2 family. HflC subfamily.</text>
</comment>
<evidence type="ECO:0000256" key="5">
    <source>
        <dbReference type="ARBA" id="ARBA00023136"/>
    </source>
</evidence>
<name>A0A382TRS2_9ZZZZ</name>
<dbReference type="PANTHER" id="PTHR42911:SF1">
    <property type="entry name" value="MODULATOR OF FTSH PROTEASE HFLC"/>
    <property type="match status" value="1"/>
</dbReference>
<dbReference type="InterPro" id="IPR010200">
    <property type="entry name" value="HflC"/>
</dbReference>
<evidence type="ECO:0000256" key="2">
    <source>
        <dbReference type="ARBA" id="ARBA00007862"/>
    </source>
</evidence>